<dbReference type="Proteomes" id="UP000012046">
    <property type="component" value="Unassembled WGS sequence"/>
</dbReference>
<comment type="caution">
    <text evidence="2">The sequence shown here is derived from an EMBL/GenBank/DDBJ whole genome shotgun (WGS) entry which is preliminary data.</text>
</comment>
<dbReference type="eggNOG" id="ENOG5033ZV1">
    <property type="taxonomic scope" value="Bacteria"/>
</dbReference>
<organism evidence="2 3">
    <name type="scientific">Alishewanella jeotgali KCTC 22429</name>
    <dbReference type="NCBI Taxonomy" id="1129374"/>
    <lineage>
        <taxon>Bacteria</taxon>
        <taxon>Pseudomonadati</taxon>
        <taxon>Pseudomonadota</taxon>
        <taxon>Gammaproteobacteria</taxon>
        <taxon>Alteromonadales</taxon>
        <taxon>Alteromonadaceae</taxon>
        <taxon>Alishewanella</taxon>
    </lineage>
</organism>
<evidence type="ECO:0000256" key="1">
    <source>
        <dbReference type="SAM" id="Phobius"/>
    </source>
</evidence>
<sequence length="339" mass="39405">MLNPALGEFRRSLRLAMALTVALSFTAAFSHFLLTIDQRLARQSRQLEQSAIQLDQQLSVLNTIADWWQQQARVNLSNQTDLSFNLYKVDGQLLSPAALLQDKPQTAAELRFLQAQQSSLMAMRLLYPWIESLFYVSEQDFIYLLPQQGLSQLHAYHSALEANWNQLKEPLQFSKAENNKLLFSRWLSLNTTQKARLLFVIDMNLLFQPLQKMIPEAEFILLDDEGKLLGSTLAITPQLDEQLLQLQRVGRHSLSLVMLEQRRGILSLGVQSFFHYWFGYLLVLSLMVMVFFYRLRQKILQPLKRLSMHIERLTRNQGGVRHIPSGWEEMFDKITRLKP</sequence>
<evidence type="ECO:0000313" key="2">
    <source>
        <dbReference type="EMBL" id="EHR40357.1"/>
    </source>
</evidence>
<keyword evidence="1" id="KW-0812">Transmembrane</keyword>
<dbReference type="RefSeq" id="WP_008951026.1">
    <property type="nucleotide sequence ID" value="NZ_AHTH01000039.1"/>
</dbReference>
<name>H3ZG37_9ALTE</name>
<dbReference type="PATRIC" id="fig|1129374.4.peg.2317"/>
<feature type="transmembrane region" description="Helical" evidence="1">
    <location>
        <begin position="274"/>
        <end position="295"/>
    </location>
</feature>
<accession>H3ZG37</accession>
<gene>
    <name evidence="2" type="ORF">AJE_11669</name>
</gene>
<protein>
    <submittedName>
        <fullName evidence="2">Uncharacterized protein</fullName>
    </submittedName>
</protein>
<keyword evidence="1" id="KW-0472">Membrane</keyword>
<dbReference type="AlphaFoldDB" id="H3ZG37"/>
<dbReference type="EMBL" id="AHTH01000039">
    <property type="protein sequence ID" value="EHR40357.1"/>
    <property type="molecule type" value="Genomic_DNA"/>
</dbReference>
<proteinExistence type="predicted"/>
<evidence type="ECO:0000313" key="3">
    <source>
        <dbReference type="Proteomes" id="UP000012046"/>
    </source>
</evidence>
<dbReference type="STRING" id="1129374.AJE_11669"/>
<reference evidence="2 3" key="1">
    <citation type="journal article" date="2012" name="J. Bacteriol.">
        <title>Genome Sequence of Extracellular-Protease-Producing Alishewanella jeotgali Isolated from Traditional Korean Fermented Seafood.</title>
        <authorList>
            <person name="Jung J."/>
            <person name="Chun J."/>
            <person name="Park W."/>
        </authorList>
    </citation>
    <scope>NUCLEOTIDE SEQUENCE [LARGE SCALE GENOMIC DNA]</scope>
    <source>
        <strain evidence="2 3">KCTC 22429</strain>
    </source>
</reference>
<keyword evidence="1" id="KW-1133">Transmembrane helix</keyword>
<keyword evidence="3" id="KW-1185">Reference proteome</keyword>